<keyword evidence="4" id="KW-0677">Repeat</keyword>
<dbReference type="Gene3D" id="1.20.1560.10">
    <property type="entry name" value="ABC transporter type 1, transmembrane domain"/>
    <property type="match status" value="1"/>
</dbReference>
<dbReference type="Proteomes" id="UP000735302">
    <property type="component" value="Unassembled WGS sequence"/>
</dbReference>
<protein>
    <submittedName>
        <fullName evidence="11">Multidrug resistance-associated protein 1</fullName>
    </submittedName>
</protein>
<keyword evidence="6" id="KW-0067">ATP-binding</keyword>
<comment type="subcellular location">
    <subcellularLocation>
        <location evidence="1">Membrane</location>
        <topology evidence="1">Multi-pass membrane protein</topology>
    </subcellularLocation>
</comment>
<gene>
    <name evidence="11" type="ORF">PoB_002340500</name>
</gene>
<evidence type="ECO:0000313" key="11">
    <source>
        <dbReference type="EMBL" id="GFN96899.1"/>
    </source>
</evidence>
<keyword evidence="7 9" id="KW-1133">Transmembrane helix</keyword>
<dbReference type="AlphaFoldDB" id="A0AAV3ZP15"/>
<dbReference type="Pfam" id="PF00664">
    <property type="entry name" value="ABC_membrane"/>
    <property type="match status" value="1"/>
</dbReference>
<feature type="transmembrane region" description="Helical" evidence="9">
    <location>
        <begin position="30"/>
        <end position="53"/>
    </location>
</feature>
<dbReference type="InterPro" id="IPR050173">
    <property type="entry name" value="ABC_transporter_C-like"/>
</dbReference>
<dbReference type="SUPFAM" id="SSF90123">
    <property type="entry name" value="ABC transporter transmembrane region"/>
    <property type="match status" value="1"/>
</dbReference>
<dbReference type="FunFam" id="1.20.1560.10:FF:000013">
    <property type="entry name" value="ABC transporter C family member 2"/>
    <property type="match status" value="1"/>
</dbReference>
<sequence length="268" mass="30217">MRAPISFFDTTPMGRILNRFSQDLDQLDSFVFFFLEICVEHGLFALGILAVISYAIPQLTIFTVPVVAAVYLLQRFYSRSVCRLKRLSSVNRSPVFTHFSETVSGLGVIRAHGQQSRFILENQVKVDRFQNPASLAYAANKWMQFWLDMIGCFLLVVVSLYVILYREDVKPGLVGLSLSMVVAITVELKAMSQKSSELESSIVAVERILEYCTVPSEVALGEPRVAHPKPTHCRPPFSTSSFASPVEVFAQVWEHFMELVCSLSIKFF</sequence>
<keyword evidence="8 9" id="KW-0472">Membrane</keyword>
<evidence type="ECO:0000256" key="3">
    <source>
        <dbReference type="ARBA" id="ARBA00022692"/>
    </source>
</evidence>
<name>A0AAV3ZP15_9GAST</name>
<evidence type="ECO:0000256" key="2">
    <source>
        <dbReference type="ARBA" id="ARBA00022448"/>
    </source>
</evidence>
<dbReference type="InterPro" id="IPR036640">
    <property type="entry name" value="ABC1_TM_sf"/>
</dbReference>
<evidence type="ECO:0000313" key="12">
    <source>
        <dbReference type="Proteomes" id="UP000735302"/>
    </source>
</evidence>
<dbReference type="GO" id="GO:0016020">
    <property type="term" value="C:membrane"/>
    <property type="evidence" value="ECO:0007669"/>
    <property type="project" value="UniProtKB-SubCell"/>
</dbReference>
<keyword evidence="12" id="KW-1185">Reference proteome</keyword>
<dbReference type="PROSITE" id="PS50929">
    <property type="entry name" value="ABC_TM1F"/>
    <property type="match status" value="1"/>
</dbReference>
<evidence type="ECO:0000256" key="1">
    <source>
        <dbReference type="ARBA" id="ARBA00004141"/>
    </source>
</evidence>
<keyword evidence="5" id="KW-0547">Nucleotide-binding</keyword>
<accession>A0AAV3ZP15</accession>
<evidence type="ECO:0000256" key="8">
    <source>
        <dbReference type="ARBA" id="ARBA00023136"/>
    </source>
</evidence>
<evidence type="ECO:0000256" key="6">
    <source>
        <dbReference type="ARBA" id="ARBA00022840"/>
    </source>
</evidence>
<evidence type="ECO:0000256" key="5">
    <source>
        <dbReference type="ARBA" id="ARBA00022741"/>
    </source>
</evidence>
<proteinExistence type="predicted"/>
<evidence type="ECO:0000256" key="4">
    <source>
        <dbReference type="ARBA" id="ARBA00022737"/>
    </source>
</evidence>
<dbReference type="PANTHER" id="PTHR24223">
    <property type="entry name" value="ATP-BINDING CASSETTE SUB-FAMILY C"/>
    <property type="match status" value="1"/>
</dbReference>
<feature type="domain" description="ABC transmembrane type-1" evidence="10">
    <location>
        <begin position="1"/>
        <end position="200"/>
    </location>
</feature>
<organism evidence="11 12">
    <name type="scientific">Plakobranchus ocellatus</name>
    <dbReference type="NCBI Taxonomy" id="259542"/>
    <lineage>
        <taxon>Eukaryota</taxon>
        <taxon>Metazoa</taxon>
        <taxon>Spiralia</taxon>
        <taxon>Lophotrochozoa</taxon>
        <taxon>Mollusca</taxon>
        <taxon>Gastropoda</taxon>
        <taxon>Heterobranchia</taxon>
        <taxon>Euthyneura</taxon>
        <taxon>Panpulmonata</taxon>
        <taxon>Sacoglossa</taxon>
        <taxon>Placobranchoidea</taxon>
        <taxon>Plakobranchidae</taxon>
        <taxon>Plakobranchus</taxon>
    </lineage>
</organism>
<keyword evidence="3 9" id="KW-0812">Transmembrane</keyword>
<comment type="caution">
    <text evidence="11">The sequence shown here is derived from an EMBL/GenBank/DDBJ whole genome shotgun (WGS) entry which is preliminary data.</text>
</comment>
<dbReference type="GO" id="GO:0140359">
    <property type="term" value="F:ABC-type transporter activity"/>
    <property type="evidence" value="ECO:0007669"/>
    <property type="project" value="InterPro"/>
</dbReference>
<keyword evidence="2" id="KW-0813">Transport</keyword>
<evidence type="ECO:0000259" key="10">
    <source>
        <dbReference type="PROSITE" id="PS50929"/>
    </source>
</evidence>
<evidence type="ECO:0000256" key="9">
    <source>
        <dbReference type="SAM" id="Phobius"/>
    </source>
</evidence>
<dbReference type="EMBL" id="BLXT01002711">
    <property type="protein sequence ID" value="GFN96899.1"/>
    <property type="molecule type" value="Genomic_DNA"/>
</dbReference>
<dbReference type="InterPro" id="IPR011527">
    <property type="entry name" value="ABC1_TM_dom"/>
</dbReference>
<dbReference type="GO" id="GO:0005524">
    <property type="term" value="F:ATP binding"/>
    <property type="evidence" value="ECO:0007669"/>
    <property type="project" value="UniProtKB-KW"/>
</dbReference>
<feature type="transmembrane region" description="Helical" evidence="9">
    <location>
        <begin position="59"/>
        <end position="77"/>
    </location>
</feature>
<reference evidence="11 12" key="1">
    <citation type="journal article" date="2021" name="Elife">
        <title>Chloroplast acquisition without the gene transfer in kleptoplastic sea slugs, Plakobranchus ocellatus.</title>
        <authorList>
            <person name="Maeda T."/>
            <person name="Takahashi S."/>
            <person name="Yoshida T."/>
            <person name="Shimamura S."/>
            <person name="Takaki Y."/>
            <person name="Nagai Y."/>
            <person name="Toyoda A."/>
            <person name="Suzuki Y."/>
            <person name="Arimoto A."/>
            <person name="Ishii H."/>
            <person name="Satoh N."/>
            <person name="Nishiyama T."/>
            <person name="Hasebe M."/>
            <person name="Maruyama T."/>
            <person name="Minagawa J."/>
            <person name="Obokata J."/>
            <person name="Shigenobu S."/>
        </authorList>
    </citation>
    <scope>NUCLEOTIDE SEQUENCE [LARGE SCALE GENOMIC DNA]</scope>
</reference>
<feature type="transmembrane region" description="Helical" evidence="9">
    <location>
        <begin position="145"/>
        <end position="165"/>
    </location>
</feature>
<evidence type="ECO:0000256" key="7">
    <source>
        <dbReference type="ARBA" id="ARBA00022989"/>
    </source>
</evidence>